<dbReference type="GO" id="GO:0048269">
    <property type="term" value="C:methionine adenosyltransferase complex"/>
    <property type="evidence" value="ECO:0007669"/>
    <property type="project" value="TreeGrafter"/>
</dbReference>
<dbReference type="EMBL" id="AAPI01000008">
    <property type="protein sequence ID" value="EAS46288.1"/>
    <property type="molecule type" value="Genomic_DNA"/>
</dbReference>
<dbReference type="PANTHER" id="PTHR10491">
    <property type="entry name" value="DTDP-4-DEHYDRORHAMNOSE REDUCTASE"/>
    <property type="match status" value="1"/>
</dbReference>
<comment type="similarity">
    <text evidence="1">Belongs to the dTDP-4-dehydrorhamnose reductase family.</text>
</comment>
<evidence type="ECO:0000313" key="4">
    <source>
        <dbReference type="Proteomes" id="UP000005555"/>
    </source>
</evidence>
<proteinExistence type="inferred from homology"/>
<dbReference type="InterPro" id="IPR005913">
    <property type="entry name" value="dTDP_dehydrorham_reduct"/>
</dbReference>
<protein>
    <recommendedName>
        <fullName evidence="1">dTDP-4-dehydrorhamnose reductase</fullName>
        <ecNumber evidence="1">1.1.1.133</ecNumber>
    </recommendedName>
</protein>
<comment type="function">
    <text evidence="1">Catalyzes the reduction of dTDP-6-deoxy-L-lyxo-4-hexulose to yield dTDP-L-rhamnose.</text>
</comment>
<dbReference type="HOGENOM" id="CLU_968937_0_0_6"/>
<comment type="catalytic activity">
    <reaction evidence="1">
        <text>dTDP-beta-L-rhamnose + NADP(+) = dTDP-4-dehydro-beta-L-rhamnose + NADPH + H(+)</text>
        <dbReference type="Rhea" id="RHEA:21796"/>
        <dbReference type="ChEBI" id="CHEBI:15378"/>
        <dbReference type="ChEBI" id="CHEBI:57510"/>
        <dbReference type="ChEBI" id="CHEBI:57783"/>
        <dbReference type="ChEBI" id="CHEBI:58349"/>
        <dbReference type="ChEBI" id="CHEBI:62830"/>
        <dbReference type="EC" id="1.1.1.133"/>
    </reaction>
</comment>
<dbReference type="AlphaFoldDB" id="Q1YPS1"/>
<organism evidence="3 4">
    <name type="scientific">gamma proteobacterium HTCC2207</name>
    <dbReference type="NCBI Taxonomy" id="314287"/>
    <lineage>
        <taxon>Bacteria</taxon>
        <taxon>Pseudomonadati</taxon>
        <taxon>Pseudomonadota</taxon>
        <taxon>Gammaproteobacteria</taxon>
        <taxon>Cellvibrionales</taxon>
        <taxon>Porticoccaceae</taxon>
        <taxon>SAR92 clade</taxon>
    </lineage>
</organism>
<dbReference type="Pfam" id="PF01370">
    <property type="entry name" value="Epimerase"/>
    <property type="match status" value="1"/>
</dbReference>
<comment type="cofactor">
    <cofactor evidence="1">
        <name>Mg(2+)</name>
        <dbReference type="ChEBI" id="CHEBI:18420"/>
    </cofactor>
    <text evidence="1">Binds 1 Mg(2+) ion per monomer.</text>
</comment>
<dbReference type="SUPFAM" id="SSF51735">
    <property type="entry name" value="NAD(P)-binding Rossmann-fold domains"/>
    <property type="match status" value="1"/>
</dbReference>
<dbReference type="PANTHER" id="PTHR10491:SF4">
    <property type="entry name" value="METHIONINE ADENOSYLTRANSFERASE 2 SUBUNIT BETA"/>
    <property type="match status" value="1"/>
</dbReference>
<gene>
    <name evidence="3" type="ORF">GB2207_05989</name>
</gene>
<keyword evidence="1" id="KW-0560">Oxidoreductase</keyword>
<comment type="caution">
    <text evidence="3">The sequence shown here is derived from an EMBL/GenBank/DDBJ whole genome shotgun (WGS) entry which is preliminary data.</text>
</comment>
<feature type="domain" description="NAD-dependent epimerase/dehydratase" evidence="2">
    <location>
        <begin position="13"/>
        <end position="215"/>
    </location>
</feature>
<dbReference type="GO" id="GO:0006556">
    <property type="term" value="P:S-adenosylmethionine biosynthetic process"/>
    <property type="evidence" value="ECO:0007669"/>
    <property type="project" value="TreeGrafter"/>
</dbReference>
<reference evidence="3 4" key="1">
    <citation type="submission" date="2006-03" db="EMBL/GenBank/DDBJ databases">
        <authorList>
            <person name="Giovannoni S.J."/>
            <person name="Cho J.-C."/>
            <person name="Ferriera S."/>
            <person name="Johnson J."/>
            <person name="Kravitz S."/>
            <person name="Halpern A."/>
            <person name="Remington K."/>
            <person name="Beeson K."/>
            <person name="Tran B."/>
            <person name="Rogers Y.-H."/>
            <person name="Friedman R."/>
            <person name="Venter J.C."/>
        </authorList>
    </citation>
    <scope>NUCLEOTIDE SEQUENCE [LARGE SCALE GENOMIC DNA]</scope>
    <source>
        <strain evidence="3 4">HTCC2207</strain>
    </source>
</reference>
<dbReference type="Gene3D" id="3.40.50.720">
    <property type="entry name" value="NAD(P)-binding Rossmann-like Domain"/>
    <property type="match status" value="1"/>
</dbReference>
<sequence>MEYWKCALARIGILGANGFLGEAIYSQLSKSGRYEVVGLARDSGQYKRFNFHDFSALIDFDLVINCAGPSAESSSASPQDAYAYYDGFQNRLLDYCLSKSIMLISLSTIHVYEQGLHVIDELSGWSQLSAYTKYRRGFEDRVIQENNGNSIVLRLGNCFGVSGSRSLQEEKLFINSIALSFKAHKKYQINSTVDFFRSYVPIVYLIKILVALIDRGRFCVPVMNVVGEESTSASEIIDIFHRVTGREFIEFDFRTKGHKQNISNNLCSKYSKYSDIYLLKEIEGLLK</sequence>
<keyword evidence="1" id="KW-0521">NADP</keyword>
<dbReference type="OrthoDB" id="9803892at2"/>
<name>Q1YPS1_9GAMM</name>
<dbReference type="GO" id="GO:0048270">
    <property type="term" value="F:methionine adenosyltransferase regulator activity"/>
    <property type="evidence" value="ECO:0007669"/>
    <property type="project" value="TreeGrafter"/>
</dbReference>
<evidence type="ECO:0000259" key="2">
    <source>
        <dbReference type="Pfam" id="PF01370"/>
    </source>
</evidence>
<accession>Q1YPS1</accession>
<dbReference type="InterPro" id="IPR001509">
    <property type="entry name" value="Epimerase_deHydtase"/>
</dbReference>
<dbReference type="EC" id="1.1.1.133" evidence="1"/>
<dbReference type="InterPro" id="IPR036291">
    <property type="entry name" value="NAD(P)-bd_dom_sf"/>
</dbReference>
<comment type="pathway">
    <text evidence="1">Carbohydrate biosynthesis; dTDP-L-rhamnose biosynthesis.</text>
</comment>
<dbReference type="GO" id="GO:0008831">
    <property type="term" value="F:dTDP-4-dehydrorhamnose reductase activity"/>
    <property type="evidence" value="ECO:0007669"/>
    <property type="project" value="UniProtKB-EC"/>
</dbReference>
<dbReference type="STRING" id="314287.GB2207_05989"/>
<evidence type="ECO:0000256" key="1">
    <source>
        <dbReference type="RuleBase" id="RU364082"/>
    </source>
</evidence>
<dbReference type="Proteomes" id="UP000005555">
    <property type="component" value="Unassembled WGS sequence"/>
</dbReference>
<evidence type="ECO:0000313" key="3">
    <source>
        <dbReference type="EMBL" id="EAS46288.1"/>
    </source>
</evidence>
<keyword evidence="4" id="KW-1185">Reference proteome</keyword>